<dbReference type="Pfam" id="PF01391">
    <property type="entry name" value="Collagen"/>
    <property type="match status" value="1"/>
</dbReference>
<evidence type="ECO:0000256" key="1">
    <source>
        <dbReference type="SAM" id="Coils"/>
    </source>
</evidence>
<keyword evidence="4" id="KW-1185">Reference proteome</keyword>
<dbReference type="PANTHER" id="PTHR24637:SF377">
    <property type="entry name" value="COLLAGEN TYPE IX ALPHA 1 CHAIN"/>
    <property type="match status" value="1"/>
</dbReference>
<reference evidence="3" key="1">
    <citation type="submission" date="2022-07" db="EMBL/GenBank/DDBJ databases">
        <title>Chromosome-level genome of Muraenolepis orangiensis.</title>
        <authorList>
            <person name="Kim J."/>
        </authorList>
    </citation>
    <scope>NUCLEOTIDE SEQUENCE</scope>
    <source>
        <strain evidence="3">KU_S4_2022</strain>
        <tissue evidence="3">Muscle</tissue>
    </source>
</reference>
<dbReference type="PANTHER" id="PTHR24637">
    <property type="entry name" value="COLLAGEN"/>
    <property type="match status" value="1"/>
</dbReference>
<protein>
    <submittedName>
        <fullName evidence="3">Uncharacterized protein</fullName>
    </submittedName>
</protein>
<feature type="coiled-coil region" evidence="1">
    <location>
        <begin position="32"/>
        <end position="59"/>
    </location>
</feature>
<keyword evidence="1" id="KW-0175">Coiled coil</keyword>
<feature type="region of interest" description="Disordered" evidence="2">
    <location>
        <begin position="81"/>
        <end position="156"/>
    </location>
</feature>
<sequence>MEAPPPRVKAEKIWSNEIPQRTEPAEPDQSLVTNCSQEMESLRLHLQSLQRQLQQVNSSTLHLEHNLTTLSLLPGVLGPVGPVGPPGVQGVPGASVKGEAGKPGPPGPRGAQGIKGDQGSTGVPGAVGQGGPAGPLGPPGVQGQTSSLEPQPLEPP</sequence>
<dbReference type="EMBL" id="JANIIK010000113">
    <property type="protein sequence ID" value="KAJ3592419.1"/>
    <property type="molecule type" value="Genomic_DNA"/>
</dbReference>
<feature type="compositionally biased region" description="Gly residues" evidence="2">
    <location>
        <begin position="125"/>
        <end position="134"/>
    </location>
</feature>
<proteinExistence type="predicted"/>
<dbReference type="AlphaFoldDB" id="A0A9Q0IBA6"/>
<comment type="caution">
    <text evidence="3">The sequence shown here is derived from an EMBL/GenBank/DDBJ whole genome shotgun (WGS) entry which is preliminary data.</text>
</comment>
<evidence type="ECO:0000313" key="3">
    <source>
        <dbReference type="EMBL" id="KAJ3592419.1"/>
    </source>
</evidence>
<gene>
    <name evidence="3" type="ORF">NHX12_007546</name>
</gene>
<accession>A0A9Q0IBA6</accession>
<feature type="region of interest" description="Disordered" evidence="2">
    <location>
        <begin position="1"/>
        <end position="29"/>
    </location>
</feature>
<feature type="compositionally biased region" description="Low complexity" evidence="2">
    <location>
        <begin position="81"/>
        <end position="93"/>
    </location>
</feature>
<organism evidence="3 4">
    <name type="scientific">Muraenolepis orangiensis</name>
    <name type="common">Patagonian moray cod</name>
    <dbReference type="NCBI Taxonomy" id="630683"/>
    <lineage>
        <taxon>Eukaryota</taxon>
        <taxon>Metazoa</taxon>
        <taxon>Chordata</taxon>
        <taxon>Craniata</taxon>
        <taxon>Vertebrata</taxon>
        <taxon>Euteleostomi</taxon>
        <taxon>Actinopterygii</taxon>
        <taxon>Neopterygii</taxon>
        <taxon>Teleostei</taxon>
        <taxon>Neoteleostei</taxon>
        <taxon>Acanthomorphata</taxon>
        <taxon>Zeiogadaria</taxon>
        <taxon>Gadariae</taxon>
        <taxon>Gadiformes</taxon>
        <taxon>Muraenolepidoidei</taxon>
        <taxon>Muraenolepididae</taxon>
        <taxon>Muraenolepis</taxon>
    </lineage>
</organism>
<evidence type="ECO:0000313" key="4">
    <source>
        <dbReference type="Proteomes" id="UP001148018"/>
    </source>
</evidence>
<name>A0A9Q0IBA6_9TELE</name>
<dbReference type="Proteomes" id="UP001148018">
    <property type="component" value="Unassembled WGS sequence"/>
</dbReference>
<dbReference type="InterPro" id="IPR008160">
    <property type="entry name" value="Collagen"/>
</dbReference>
<evidence type="ECO:0000256" key="2">
    <source>
        <dbReference type="SAM" id="MobiDB-lite"/>
    </source>
</evidence>